<reference evidence="2" key="1">
    <citation type="submission" date="2023-10" db="EMBL/GenBank/DDBJ databases">
        <title>Genome assembly of Pristionchus species.</title>
        <authorList>
            <person name="Yoshida K."/>
            <person name="Sommer R.J."/>
        </authorList>
    </citation>
    <scope>NUCLEOTIDE SEQUENCE</scope>
    <source>
        <strain evidence="2">RS5133</strain>
    </source>
</reference>
<accession>A0AAV5W6D4</accession>
<organism evidence="2 3">
    <name type="scientific">Pristionchus fissidentatus</name>
    <dbReference type="NCBI Taxonomy" id="1538716"/>
    <lineage>
        <taxon>Eukaryota</taxon>
        <taxon>Metazoa</taxon>
        <taxon>Ecdysozoa</taxon>
        <taxon>Nematoda</taxon>
        <taxon>Chromadorea</taxon>
        <taxon>Rhabditida</taxon>
        <taxon>Rhabditina</taxon>
        <taxon>Diplogasteromorpha</taxon>
        <taxon>Diplogasteroidea</taxon>
        <taxon>Neodiplogasteridae</taxon>
        <taxon>Pristionchus</taxon>
    </lineage>
</organism>
<name>A0AAV5W6D4_9BILA</name>
<keyword evidence="3" id="KW-1185">Reference proteome</keyword>
<feature type="non-terminal residue" evidence="2">
    <location>
        <position position="1"/>
    </location>
</feature>
<dbReference type="AlphaFoldDB" id="A0AAV5W6D4"/>
<feature type="signal peptide" evidence="1">
    <location>
        <begin position="1"/>
        <end position="16"/>
    </location>
</feature>
<proteinExistence type="predicted"/>
<dbReference type="Proteomes" id="UP001432322">
    <property type="component" value="Unassembled WGS sequence"/>
</dbReference>
<comment type="caution">
    <text evidence="2">The sequence shown here is derived from an EMBL/GenBank/DDBJ whole genome shotgun (WGS) entry which is preliminary data.</text>
</comment>
<gene>
    <name evidence="2" type="ORF">PFISCL1PPCAC_17643</name>
</gene>
<protein>
    <submittedName>
        <fullName evidence="2">Uncharacterized protein</fullName>
    </submittedName>
</protein>
<dbReference type="EMBL" id="BTSY01000005">
    <property type="protein sequence ID" value="GMT26346.1"/>
    <property type="molecule type" value="Genomic_DNA"/>
</dbReference>
<feature type="chain" id="PRO_5043338541" evidence="1">
    <location>
        <begin position="17"/>
        <end position="85"/>
    </location>
</feature>
<feature type="non-terminal residue" evidence="2">
    <location>
        <position position="85"/>
    </location>
</feature>
<keyword evidence="1" id="KW-0732">Signal</keyword>
<evidence type="ECO:0000313" key="2">
    <source>
        <dbReference type="EMBL" id="GMT26346.1"/>
    </source>
</evidence>
<evidence type="ECO:0000313" key="3">
    <source>
        <dbReference type="Proteomes" id="UP001432322"/>
    </source>
</evidence>
<evidence type="ECO:0000256" key="1">
    <source>
        <dbReference type="SAM" id="SignalP"/>
    </source>
</evidence>
<sequence length="85" mass="10194">LAIWSFLVCFISFSSCEEWERMTRRQKFEQLSKLEHGQLDKLMQVSEENGEKDFQQRLEERKEALTRLAERTRGRHGGKKDEAFE</sequence>